<dbReference type="STRING" id="670386.D3BML1"/>
<evidence type="ECO:0000256" key="4">
    <source>
        <dbReference type="ARBA" id="ARBA00011080"/>
    </source>
</evidence>
<dbReference type="FunFam" id="3.30.230.10:FF:000008">
    <property type="entry name" value="DNA topoisomerase 2"/>
    <property type="match status" value="1"/>
</dbReference>
<dbReference type="PRINTS" id="PR00418">
    <property type="entry name" value="TPI2FAMILY"/>
</dbReference>
<dbReference type="Proteomes" id="UP000001396">
    <property type="component" value="Unassembled WGS sequence"/>
</dbReference>
<comment type="subunit">
    <text evidence="13">Homodimer.</text>
</comment>
<dbReference type="Gene3D" id="3.30.1490.30">
    <property type="match status" value="1"/>
</dbReference>
<dbReference type="PANTHER" id="PTHR10169:SF49">
    <property type="entry name" value="DNA TOPOISOMERASE 2, MITOCHONDRIAL"/>
    <property type="match status" value="1"/>
</dbReference>
<dbReference type="GO" id="GO:0005634">
    <property type="term" value="C:nucleus"/>
    <property type="evidence" value="ECO:0007669"/>
    <property type="project" value="TreeGrafter"/>
</dbReference>
<comment type="caution">
    <text evidence="17">The sequence shown here is derived from an EMBL/GenBank/DDBJ whole genome shotgun (WGS) entry which is preliminary data.</text>
</comment>
<dbReference type="InterPro" id="IPR013758">
    <property type="entry name" value="Topo_IIA_A/C_ab"/>
</dbReference>
<evidence type="ECO:0000256" key="9">
    <source>
        <dbReference type="ARBA" id="ARBA00023029"/>
    </source>
</evidence>
<dbReference type="InterPro" id="IPR013759">
    <property type="entry name" value="Topo_IIA_B_C"/>
</dbReference>
<feature type="active site" description="O-(5'-phospho-DNA)-tyrosine intermediate" evidence="12">
    <location>
        <position position="896"/>
    </location>
</feature>
<evidence type="ECO:0000256" key="12">
    <source>
        <dbReference type="PROSITE-ProRule" id="PRU01384"/>
    </source>
</evidence>
<organism evidence="17 18">
    <name type="scientific">Heterostelium pallidum (strain ATCC 26659 / Pp 5 / PN500)</name>
    <name type="common">Cellular slime mold</name>
    <name type="synonym">Polysphondylium pallidum</name>
    <dbReference type="NCBI Taxonomy" id="670386"/>
    <lineage>
        <taxon>Eukaryota</taxon>
        <taxon>Amoebozoa</taxon>
        <taxon>Evosea</taxon>
        <taxon>Eumycetozoa</taxon>
        <taxon>Dictyostelia</taxon>
        <taxon>Acytosteliales</taxon>
        <taxon>Acytosteliaceae</taxon>
        <taxon>Heterostelium</taxon>
    </lineage>
</organism>
<dbReference type="RefSeq" id="XP_020429352.1">
    <property type="nucleotide sequence ID" value="XM_020583165.1"/>
</dbReference>
<protein>
    <recommendedName>
        <fullName evidence="13">DNA topoisomerase 2</fullName>
        <ecNumber evidence="13">5.6.2.2</ecNumber>
    </recommendedName>
</protein>
<evidence type="ECO:0000256" key="5">
    <source>
        <dbReference type="ARBA" id="ARBA00022723"/>
    </source>
</evidence>
<comment type="similarity">
    <text evidence="4 13">Belongs to the type II topoisomerase family.</text>
</comment>
<feature type="region of interest" description="Disordered" evidence="14">
    <location>
        <begin position="63"/>
        <end position="84"/>
    </location>
</feature>
<dbReference type="Pfam" id="PF00204">
    <property type="entry name" value="DNA_gyraseB"/>
    <property type="match status" value="1"/>
</dbReference>
<dbReference type="InterPro" id="IPR036890">
    <property type="entry name" value="HATPase_C_sf"/>
</dbReference>
<evidence type="ECO:0000259" key="15">
    <source>
        <dbReference type="PROSITE" id="PS50880"/>
    </source>
</evidence>
<dbReference type="InterPro" id="IPR013757">
    <property type="entry name" value="Topo_IIA_A_a_sf"/>
</dbReference>
<proteinExistence type="inferred from homology"/>
<keyword evidence="10 12" id="KW-0238">DNA-binding</keyword>
<dbReference type="InterPro" id="IPR020568">
    <property type="entry name" value="Ribosomal_Su5_D2-typ_SF"/>
</dbReference>
<evidence type="ECO:0000256" key="6">
    <source>
        <dbReference type="ARBA" id="ARBA00022741"/>
    </source>
</evidence>
<dbReference type="InterPro" id="IPR031660">
    <property type="entry name" value="TOPRIM_C"/>
</dbReference>
<evidence type="ECO:0000256" key="13">
    <source>
        <dbReference type="RuleBase" id="RU362094"/>
    </source>
</evidence>
<keyword evidence="5" id="KW-0479">Metal-binding</keyword>
<comment type="catalytic activity">
    <reaction evidence="1 12 13">
        <text>ATP-dependent breakage, passage and rejoining of double-stranded DNA.</text>
        <dbReference type="EC" id="5.6.2.2"/>
    </reaction>
</comment>
<feature type="domain" description="Toprim" evidence="15">
    <location>
        <begin position="557"/>
        <end position="674"/>
    </location>
</feature>
<keyword evidence="11 12" id="KW-0413">Isomerase</keyword>
<dbReference type="OMA" id="NCYVVEM"/>
<dbReference type="GO" id="GO:0046872">
    <property type="term" value="F:metal ion binding"/>
    <property type="evidence" value="ECO:0007669"/>
    <property type="project" value="UniProtKB-KW"/>
</dbReference>
<evidence type="ECO:0000256" key="10">
    <source>
        <dbReference type="ARBA" id="ARBA00023125"/>
    </source>
</evidence>
<dbReference type="PANTHER" id="PTHR10169">
    <property type="entry name" value="DNA TOPOISOMERASE/GYRASE"/>
    <property type="match status" value="1"/>
</dbReference>
<keyword evidence="8" id="KW-0460">Magnesium</keyword>
<reference evidence="17 18" key="1">
    <citation type="journal article" date="2011" name="Genome Res.">
        <title>Phylogeny-wide analysis of social amoeba genomes highlights ancient origins for complex intercellular communication.</title>
        <authorList>
            <person name="Heidel A.J."/>
            <person name="Lawal H.M."/>
            <person name="Felder M."/>
            <person name="Schilde C."/>
            <person name="Helps N.R."/>
            <person name="Tunggal B."/>
            <person name="Rivero F."/>
            <person name="John U."/>
            <person name="Schleicher M."/>
            <person name="Eichinger L."/>
            <person name="Platzer M."/>
            <person name="Noegel A.A."/>
            <person name="Schaap P."/>
            <person name="Gloeckner G."/>
        </authorList>
    </citation>
    <scope>NUCLEOTIDE SEQUENCE [LARGE SCALE GENOMIC DNA]</scope>
    <source>
        <strain evidence="18">ATCC 26659 / Pp 5 / PN500</strain>
    </source>
</reference>
<evidence type="ECO:0000256" key="3">
    <source>
        <dbReference type="ARBA" id="ARBA00001946"/>
    </source>
</evidence>
<dbReference type="GO" id="GO:0000712">
    <property type="term" value="P:resolution of meiotic recombination intermediates"/>
    <property type="evidence" value="ECO:0007669"/>
    <property type="project" value="TreeGrafter"/>
</dbReference>
<dbReference type="GO" id="GO:0005524">
    <property type="term" value="F:ATP binding"/>
    <property type="evidence" value="ECO:0007669"/>
    <property type="project" value="UniProtKB-UniRule"/>
</dbReference>
<accession>D3BML1</accession>
<evidence type="ECO:0000313" key="17">
    <source>
        <dbReference type="EMBL" id="EFA77223.1"/>
    </source>
</evidence>
<comment type="cofactor">
    <cofactor evidence="3">
        <name>Mg(2+)</name>
        <dbReference type="ChEBI" id="CHEBI:18420"/>
    </cofactor>
</comment>
<comment type="cofactor">
    <cofactor evidence="2">
        <name>Ca(2+)</name>
        <dbReference type="ChEBI" id="CHEBI:29108"/>
    </cofactor>
</comment>
<dbReference type="InterPro" id="IPR003594">
    <property type="entry name" value="HATPase_dom"/>
</dbReference>
<dbReference type="Pfam" id="PF00521">
    <property type="entry name" value="DNA_topoisoIV"/>
    <property type="match status" value="1"/>
</dbReference>
<keyword evidence="7 13" id="KW-0067">ATP-binding</keyword>
<dbReference type="FunFam" id="3.30.565.10:FF:000097">
    <property type="entry name" value="DNA topoisomerase 2"/>
    <property type="match status" value="1"/>
</dbReference>
<dbReference type="FunFam" id="3.40.50.670:FF:000001">
    <property type="entry name" value="DNA topoisomerase 2"/>
    <property type="match status" value="2"/>
</dbReference>
<dbReference type="PROSITE" id="PS50880">
    <property type="entry name" value="TOPRIM"/>
    <property type="match status" value="1"/>
</dbReference>
<dbReference type="InterPro" id="IPR002205">
    <property type="entry name" value="Topo_IIA_dom_A"/>
</dbReference>
<dbReference type="PRINTS" id="PR01158">
    <property type="entry name" value="TOPISMRASEII"/>
</dbReference>
<dbReference type="CDD" id="cd16930">
    <property type="entry name" value="HATPase_TopII-like"/>
    <property type="match status" value="1"/>
</dbReference>
<dbReference type="GO" id="GO:0003918">
    <property type="term" value="F:DNA topoisomerase type II (double strand cut, ATP-hydrolyzing) activity"/>
    <property type="evidence" value="ECO:0007669"/>
    <property type="project" value="UniProtKB-UniRule"/>
</dbReference>
<keyword evidence="9 12" id="KW-0799">Topoisomerase</keyword>
<dbReference type="PROSITE" id="PS52040">
    <property type="entry name" value="TOPO_IIA"/>
    <property type="match status" value="1"/>
</dbReference>
<dbReference type="EC" id="5.6.2.2" evidence="13"/>
<dbReference type="GeneID" id="31367900"/>
<dbReference type="SUPFAM" id="SSF55874">
    <property type="entry name" value="ATPase domain of HSP90 chaperone/DNA topoisomerase II/histidine kinase"/>
    <property type="match status" value="1"/>
</dbReference>
<dbReference type="InterPro" id="IPR001241">
    <property type="entry name" value="Topo_IIA"/>
</dbReference>
<dbReference type="FunFam" id="3.30.1490.30:FF:000001">
    <property type="entry name" value="DNA topoisomerase 2"/>
    <property type="match status" value="1"/>
</dbReference>
<name>D3BML1_HETP5</name>
<dbReference type="InterPro" id="IPR001154">
    <property type="entry name" value="TopoII_euk"/>
</dbReference>
<feature type="domain" description="Topo IIA-type catalytic" evidence="16">
    <location>
        <begin position="806"/>
        <end position="1227"/>
    </location>
</feature>
<keyword evidence="6 13" id="KW-0547">Nucleotide-binding</keyword>
<dbReference type="CDD" id="cd03365">
    <property type="entry name" value="TOPRIM_TopoIIA"/>
    <property type="match status" value="1"/>
</dbReference>
<feature type="compositionally biased region" description="Low complexity" evidence="14">
    <location>
        <begin position="63"/>
        <end position="73"/>
    </location>
</feature>
<dbReference type="Pfam" id="PF16898">
    <property type="entry name" value="TOPRIM_C"/>
    <property type="match status" value="1"/>
</dbReference>
<sequence>MVSRFIHKSTIVSGCTRGGSSTTIISSPSNQLCKLLNLNINNNSIILSTTTILNNDNNNSNQIRHYSSTTSQKSGGGGTTASNTKVAKSKSIEDVYQKKTPTEHVLLRPDSYIGTIQTIEDDMWMLSKSIFGSTKNDSQSTSSKKLKSTDSTATVATVDPLYIHSVKAKYIPGLLKIFDEILVNAADNKQRDNTMSYIKVELDPVSGVLSVENDGKGIPVAMHKTENVYVPEMVMGNLMSGSNFNDSELKVVGGRNGFGAKLTNIFSKHFKVETYDKSNGLRYSQSWSDNMSVRHDPIIEKVRLSSEFTRIEFKPDLEKFHLKSLVGEDIIYLMERRVYDIAGCNPDIKVSLNGTPIKYDFQSYAKLYEHHLSRSQEKNLSNPQDNLTFGQIGDRWNIGIGTSDTGQFTQVSFVNSINTLKGGSHVNFIADQVIRYIAERIKKKHPDLEVRPMNIKHHLSLFVNCLIENPSFDSQTKETLTTKPINFGSTPEVPEKMLEQFVKQSKIIDKIAGWVLMRQQAELVYQSSTRTSKSTLAKSIPKLDDANWAGGPKSRQCTLIITEGDSAKSLAVAGMSVLGRDRFGVFPLRGKLLNVRDVAPKQLLSNEEINNLTNILGLSHKRRYHDEQSLSELRYGKVLIMTDQDNDGSHIKGLFINFIHYFWPELLKADFLEEFVTPIIKVSKGADRKSFFTINDYLKWQRSLPDQSLKGWNIKYYKGLGTNTSAEAKEYFSNLKKHVIKFKWNDESDHLIGMAFNKDAADKRQQWLMAADMTQSVDHSIKELSYSDFINKELVHYSWAANHRSIPSVMDGLKPGQRKILFACFKRNLTHEIKVAQLSGYVAEHTAYHHGEQSLSSTIVKMAQDFVGSNNIPLISQGGQFGTRLMGGDDSASPRYIFTKLNQITRLIYNDLDEESLNFLEEEGESIQPSYYIPIIPMILVNGSSGIGVGMSNSVPLYSPIDLIEYLLLKLSNQRQMKKLIPWYRGFKGNIVISGKSFKTSGLIKITGRNSLSIREIPIGKWTSDYKQVLNDLIEQDIIKSFTEENTENTVNFTVSTTYEQMERLEESTENELLSLFKLTSLVHPNLTLFAPDGTVKKYESVEEIVDEFYGVRLDAYVKRRENIMKKLQQQIDKHKVTINFIQLIASGKVKIGGVSKDNVIKDLEAKGFHLEGNQQPEETFTYLFNLPILEMTQEKITTLTNLYTKKTEEFNAIQAQTADNLWKTDLLQLRDALLKDASYKREKEVVEIAPKSRKRTTKQDDVDE</sequence>
<dbReference type="InterPro" id="IPR050634">
    <property type="entry name" value="DNA_Topoisomerase_II"/>
</dbReference>
<evidence type="ECO:0000256" key="14">
    <source>
        <dbReference type="SAM" id="MobiDB-lite"/>
    </source>
</evidence>
<dbReference type="Gene3D" id="3.30.565.10">
    <property type="entry name" value="Histidine kinase-like ATPase, C-terminal domain"/>
    <property type="match status" value="1"/>
</dbReference>
<evidence type="ECO:0000256" key="7">
    <source>
        <dbReference type="ARBA" id="ARBA00022840"/>
    </source>
</evidence>
<dbReference type="Gene3D" id="3.30.230.10">
    <property type="match status" value="1"/>
</dbReference>
<dbReference type="Pfam" id="PF02518">
    <property type="entry name" value="HATPase_c"/>
    <property type="match status" value="1"/>
</dbReference>
<dbReference type="SMART" id="SM00434">
    <property type="entry name" value="TOP4c"/>
    <property type="match status" value="1"/>
</dbReference>
<dbReference type="InterPro" id="IPR013760">
    <property type="entry name" value="Topo_IIA-like_dom_sf"/>
</dbReference>
<evidence type="ECO:0000259" key="16">
    <source>
        <dbReference type="PROSITE" id="PS52040"/>
    </source>
</evidence>
<dbReference type="PROSITE" id="PS00177">
    <property type="entry name" value="TOPOISOMERASE_II"/>
    <property type="match status" value="1"/>
</dbReference>
<gene>
    <name evidence="17" type="primary">top2mt</name>
    <name evidence="17" type="ORF">PPL_12433</name>
</gene>
<dbReference type="InterPro" id="IPR018522">
    <property type="entry name" value="TopoIIA_CS"/>
</dbReference>
<dbReference type="GO" id="GO:0003677">
    <property type="term" value="F:DNA binding"/>
    <property type="evidence" value="ECO:0007669"/>
    <property type="project" value="UniProtKB-UniRule"/>
</dbReference>
<dbReference type="Pfam" id="PF01751">
    <property type="entry name" value="Toprim"/>
    <property type="match status" value="1"/>
</dbReference>
<dbReference type="AlphaFoldDB" id="D3BML1"/>
<keyword evidence="18" id="KW-1185">Reference proteome</keyword>
<evidence type="ECO:0000256" key="11">
    <source>
        <dbReference type="ARBA" id="ARBA00023235"/>
    </source>
</evidence>
<dbReference type="GO" id="GO:0000819">
    <property type="term" value="P:sister chromatid segregation"/>
    <property type="evidence" value="ECO:0007669"/>
    <property type="project" value="TreeGrafter"/>
</dbReference>
<evidence type="ECO:0000313" key="18">
    <source>
        <dbReference type="Proteomes" id="UP000001396"/>
    </source>
</evidence>
<dbReference type="FunFam" id="3.90.199.10:FF:000002">
    <property type="entry name" value="DNA topoisomerase 2"/>
    <property type="match status" value="1"/>
</dbReference>
<dbReference type="InterPro" id="IPR034157">
    <property type="entry name" value="TOPRIM_TopoII"/>
</dbReference>
<dbReference type="SUPFAM" id="SSF54211">
    <property type="entry name" value="Ribosomal protein S5 domain 2-like"/>
    <property type="match status" value="1"/>
</dbReference>
<dbReference type="InterPro" id="IPR006171">
    <property type="entry name" value="TOPRIM_dom"/>
</dbReference>
<dbReference type="Gene3D" id="1.10.268.10">
    <property type="entry name" value="Topoisomerase, domain 3"/>
    <property type="match status" value="1"/>
</dbReference>
<dbReference type="SUPFAM" id="SSF56719">
    <property type="entry name" value="Type II DNA topoisomerase"/>
    <property type="match status" value="1"/>
</dbReference>
<dbReference type="InterPro" id="IPR014721">
    <property type="entry name" value="Ribsml_uS5_D2-typ_fold_subgr"/>
</dbReference>
<dbReference type="EMBL" id="ADBJ01000043">
    <property type="protein sequence ID" value="EFA77223.1"/>
    <property type="molecule type" value="Genomic_DNA"/>
</dbReference>
<evidence type="ECO:0000256" key="2">
    <source>
        <dbReference type="ARBA" id="ARBA00001913"/>
    </source>
</evidence>
<dbReference type="SMART" id="SM00433">
    <property type="entry name" value="TOP2c"/>
    <property type="match status" value="1"/>
</dbReference>
<dbReference type="Gene3D" id="3.30.1360.40">
    <property type="match status" value="1"/>
</dbReference>
<comment type="function">
    <text evidence="13">Control of topological states of DNA by transient breakage and subsequent rejoining of DNA strands. Topoisomerase II makes double-strand breaks.</text>
</comment>
<dbReference type="InParanoid" id="D3BML1"/>
<dbReference type="InterPro" id="IPR013506">
    <property type="entry name" value="Topo_IIA_bsu_dom2"/>
</dbReference>
<dbReference type="Gene3D" id="3.40.50.670">
    <property type="match status" value="1"/>
</dbReference>
<dbReference type="Gene3D" id="3.90.199.10">
    <property type="entry name" value="Topoisomerase II, domain 5"/>
    <property type="match status" value="1"/>
</dbReference>
<evidence type="ECO:0000256" key="8">
    <source>
        <dbReference type="ARBA" id="ARBA00022842"/>
    </source>
</evidence>
<dbReference type="CDD" id="cd03481">
    <property type="entry name" value="TopoIIA_Trans_ScTopoIIA"/>
    <property type="match status" value="1"/>
</dbReference>
<evidence type="ECO:0000256" key="1">
    <source>
        <dbReference type="ARBA" id="ARBA00000185"/>
    </source>
</evidence>
<dbReference type="GO" id="GO:0006265">
    <property type="term" value="P:DNA topological change"/>
    <property type="evidence" value="ECO:0007669"/>
    <property type="project" value="UniProtKB-UniRule"/>
</dbReference>